<dbReference type="GeneID" id="107412594"/>
<feature type="repeat" description="PPR" evidence="2">
    <location>
        <begin position="227"/>
        <end position="261"/>
    </location>
</feature>
<dbReference type="Pfam" id="PF13041">
    <property type="entry name" value="PPR_2"/>
    <property type="match status" value="2"/>
</dbReference>
<proteinExistence type="predicted"/>
<evidence type="ECO:0000313" key="3">
    <source>
        <dbReference type="Proteomes" id="UP001652623"/>
    </source>
</evidence>
<gene>
    <name evidence="4" type="primary">LOC107412594</name>
</gene>
<dbReference type="NCBIfam" id="TIGR00756">
    <property type="entry name" value="PPR"/>
    <property type="match status" value="2"/>
</dbReference>
<dbReference type="Pfam" id="PF20431">
    <property type="entry name" value="E_motif"/>
    <property type="match status" value="1"/>
</dbReference>
<organism evidence="3 4">
    <name type="scientific">Ziziphus jujuba</name>
    <name type="common">Chinese jujube</name>
    <name type="synonym">Ziziphus sativa</name>
    <dbReference type="NCBI Taxonomy" id="326968"/>
    <lineage>
        <taxon>Eukaryota</taxon>
        <taxon>Viridiplantae</taxon>
        <taxon>Streptophyta</taxon>
        <taxon>Embryophyta</taxon>
        <taxon>Tracheophyta</taxon>
        <taxon>Spermatophyta</taxon>
        <taxon>Magnoliopsida</taxon>
        <taxon>eudicotyledons</taxon>
        <taxon>Gunneridae</taxon>
        <taxon>Pentapetalae</taxon>
        <taxon>rosids</taxon>
        <taxon>fabids</taxon>
        <taxon>Rosales</taxon>
        <taxon>Rhamnaceae</taxon>
        <taxon>Paliureae</taxon>
        <taxon>Ziziphus</taxon>
    </lineage>
</organism>
<dbReference type="InterPro" id="IPR011990">
    <property type="entry name" value="TPR-like_helical_dom_sf"/>
</dbReference>
<dbReference type="PANTHER" id="PTHR24015:SF548">
    <property type="entry name" value="OS08G0340900 PROTEIN"/>
    <property type="match status" value="1"/>
</dbReference>
<dbReference type="InParanoid" id="A0A6P3ZDR9"/>
<dbReference type="InterPro" id="IPR046960">
    <property type="entry name" value="PPR_At4g14850-like_plant"/>
</dbReference>
<evidence type="ECO:0000256" key="2">
    <source>
        <dbReference type="PROSITE-ProRule" id="PRU00708"/>
    </source>
</evidence>
<dbReference type="InterPro" id="IPR002885">
    <property type="entry name" value="PPR_rpt"/>
</dbReference>
<accession>A0A6P3ZDR9</accession>
<dbReference type="PROSITE" id="PS51375">
    <property type="entry name" value="PPR"/>
    <property type="match status" value="2"/>
</dbReference>
<dbReference type="GO" id="GO:0009451">
    <property type="term" value="P:RNA modification"/>
    <property type="evidence" value="ECO:0007669"/>
    <property type="project" value="InterPro"/>
</dbReference>
<dbReference type="KEGG" id="zju:107412594"/>
<evidence type="ECO:0000256" key="1">
    <source>
        <dbReference type="ARBA" id="ARBA00022737"/>
    </source>
</evidence>
<dbReference type="PANTHER" id="PTHR24015">
    <property type="entry name" value="OS07G0578800 PROTEIN-RELATED"/>
    <property type="match status" value="1"/>
</dbReference>
<dbReference type="GO" id="GO:0003723">
    <property type="term" value="F:RNA binding"/>
    <property type="evidence" value="ECO:0007669"/>
    <property type="project" value="InterPro"/>
</dbReference>
<name>A0A6P3ZDR9_ZIZJJ</name>
<feature type="repeat" description="PPR" evidence="2">
    <location>
        <begin position="330"/>
        <end position="364"/>
    </location>
</feature>
<evidence type="ECO:0000313" key="4">
    <source>
        <dbReference type="RefSeq" id="XP_015875883.3"/>
    </source>
</evidence>
<protein>
    <submittedName>
        <fullName evidence="4">Pentatricopeptide repeat-containing protein At1g08070, chloroplastic</fullName>
    </submittedName>
</protein>
<dbReference type="InterPro" id="IPR046848">
    <property type="entry name" value="E_motif"/>
</dbReference>
<keyword evidence="1" id="KW-0677">Repeat</keyword>
<dbReference type="RefSeq" id="XP_015875883.3">
    <property type="nucleotide sequence ID" value="XM_016020397.4"/>
</dbReference>
<dbReference type="Proteomes" id="UP001652623">
    <property type="component" value="Chromosome 10"/>
</dbReference>
<keyword evidence="3" id="KW-1185">Reference proteome</keyword>
<dbReference type="Gene3D" id="1.25.40.10">
    <property type="entry name" value="Tetratricopeptide repeat domain"/>
    <property type="match status" value="3"/>
</dbReference>
<reference evidence="4" key="1">
    <citation type="submission" date="2025-08" db="UniProtKB">
        <authorList>
            <consortium name="RefSeq"/>
        </authorList>
    </citation>
    <scope>IDENTIFICATION</scope>
    <source>
        <tissue evidence="4">Seedling</tissue>
    </source>
</reference>
<sequence length="517" mass="57196">MAEKLHAVFNLTYRKLNQIHAQLIKNPKPHILNPLLGSLSNSPTPQNALLLYNQMLLHPTSHNHYTFTHALKACFSLPAHQKGLEIHAHVLKCGHYSDIFIQNSLLHFYVIVNDVVSACQVFDSISYPDVVSWTSIISGLSKCGFEEEAIVKFSSMDVEPNSTTLVSVISACSSLGAFKLGKAIHGFSMRKLCQTNIVLDNAMLDFYVRCGSLVNARYIFENMPKRDVVSWTTIVGGYAHRGFCEEAVRLFNEMIRGGEAEPNEATIVNVLSACSSTGALSLGQWVHSYIATRNDLTTNDNVGNALINMYVKGGNIRMAIQVFSTLESKDIISWSTIISGMAMNGHGMHALQLFSLMLVHGVPPDDVTFIGLLSACSHAGMVERGLMIFNAMKDVYQIVPEMQHYACVVDMHGRAGLLDEAEAFIREMPMEAEGPIWGALLNACKIHGNEKMFERIKHCLLKSKGVGTGTLALLSNTYASSDRWDDANKVRDEMRWMGLKKMAGCSWIETDPPSNMT</sequence>
<dbReference type="Pfam" id="PF01535">
    <property type="entry name" value="PPR"/>
    <property type="match status" value="2"/>
</dbReference>
<dbReference type="AlphaFoldDB" id="A0A6P3ZDR9"/>